<dbReference type="GO" id="GO:0005524">
    <property type="term" value="F:ATP binding"/>
    <property type="evidence" value="ECO:0007669"/>
    <property type="project" value="UniProtKB-KW"/>
</dbReference>
<sequence>MSAPSDDDEFDDADLLDSEGPAIEVRGLVSAFGDRIIHDGLDLTVERGEVLGVVGGSGAGKSVLLNTIIGLRRPRAGSVKVFGQDIQYASRRTWTAIERRWGVLFQQGALFSNLTVKENVSAPMYEHTRLSRQEIGELSDLKIALVGLPPDAGVLKPSELSGGMRKRAGLARALALDPELLFLDEPTAGLDPISAAAFDELIKDLSDSLDLTVFMITHDLDTLYEITDRVAVIADRKVVAVGTVRELEKSDHPWIREYFLGPRGRAAGAKAKTEA</sequence>
<proteinExistence type="predicted"/>
<dbReference type="Pfam" id="PF00005">
    <property type="entry name" value="ABC_tran"/>
    <property type="match status" value="1"/>
</dbReference>
<name>A0A328B1D2_9CAUL</name>
<dbReference type="PANTHER" id="PTHR43023:SF3">
    <property type="entry name" value="PROTEIN TRIGALACTOSYLDIACYLGLYCEROL 3, CHLOROPLASTIC"/>
    <property type="match status" value="1"/>
</dbReference>
<evidence type="ECO:0000256" key="3">
    <source>
        <dbReference type="ARBA" id="ARBA00022840"/>
    </source>
</evidence>
<dbReference type="Proteomes" id="UP000249842">
    <property type="component" value="Unassembled WGS sequence"/>
</dbReference>
<dbReference type="SUPFAM" id="SSF52540">
    <property type="entry name" value="P-loop containing nucleoside triphosphate hydrolases"/>
    <property type="match status" value="1"/>
</dbReference>
<organism evidence="5 6">
    <name type="scientific">Phenylobacterium hankyongense</name>
    <dbReference type="NCBI Taxonomy" id="1813876"/>
    <lineage>
        <taxon>Bacteria</taxon>
        <taxon>Pseudomonadati</taxon>
        <taxon>Pseudomonadota</taxon>
        <taxon>Alphaproteobacteria</taxon>
        <taxon>Caulobacterales</taxon>
        <taxon>Caulobacteraceae</taxon>
        <taxon>Phenylobacterium</taxon>
    </lineage>
</organism>
<dbReference type="CDD" id="cd03261">
    <property type="entry name" value="ABC_Org_Solvent_Resistant"/>
    <property type="match status" value="1"/>
</dbReference>
<keyword evidence="6" id="KW-1185">Reference proteome</keyword>
<dbReference type="AlphaFoldDB" id="A0A328B1D2"/>
<dbReference type="PANTHER" id="PTHR43023">
    <property type="entry name" value="PROTEIN TRIGALACTOSYLDIACYLGLYCEROL 3, CHLOROPLASTIC"/>
    <property type="match status" value="1"/>
</dbReference>
<gene>
    <name evidence="5" type="ORF">DJ021_14735</name>
</gene>
<dbReference type="InterPro" id="IPR027417">
    <property type="entry name" value="P-loop_NTPase"/>
</dbReference>
<evidence type="ECO:0000313" key="5">
    <source>
        <dbReference type="EMBL" id="RAK60973.1"/>
    </source>
</evidence>
<comment type="caution">
    <text evidence="5">The sequence shown here is derived from an EMBL/GenBank/DDBJ whole genome shotgun (WGS) entry which is preliminary data.</text>
</comment>
<reference evidence="6" key="1">
    <citation type="submission" date="2018-05" db="EMBL/GenBank/DDBJ databases">
        <authorList>
            <person name="Li X."/>
        </authorList>
    </citation>
    <scope>NUCLEOTIDE SEQUENCE [LARGE SCALE GENOMIC DNA]</scope>
    <source>
        <strain evidence="6">HKS-05</strain>
    </source>
</reference>
<dbReference type="PROSITE" id="PS00211">
    <property type="entry name" value="ABC_TRANSPORTER_1"/>
    <property type="match status" value="1"/>
</dbReference>
<dbReference type="EMBL" id="QFYP01000001">
    <property type="protein sequence ID" value="RAK60973.1"/>
    <property type="molecule type" value="Genomic_DNA"/>
</dbReference>
<dbReference type="GO" id="GO:0016887">
    <property type="term" value="F:ATP hydrolysis activity"/>
    <property type="evidence" value="ECO:0007669"/>
    <property type="project" value="InterPro"/>
</dbReference>
<dbReference type="InterPro" id="IPR017871">
    <property type="entry name" value="ABC_transporter-like_CS"/>
</dbReference>
<evidence type="ECO:0000313" key="6">
    <source>
        <dbReference type="Proteomes" id="UP000249842"/>
    </source>
</evidence>
<evidence type="ECO:0000259" key="4">
    <source>
        <dbReference type="PROSITE" id="PS50893"/>
    </source>
</evidence>
<accession>A0A328B1D2</accession>
<dbReference type="Gene3D" id="3.40.50.300">
    <property type="entry name" value="P-loop containing nucleotide triphosphate hydrolases"/>
    <property type="match status" value="1"/>
</dbReference>
<protein>
    <submittedName>
        <fullName evidence="5">ABC transporter ATP-binding protein</fullName>
    </submittedName>
</protein>
<feature type="domain" description="ABC transporter" evidence="4">
    <location>
        <begin position="23"/>
        <end position="260"/>
    </location>
</feature>
<keyword evidence="3 5" id="KW-0067">ATP-binding</keyword>
<dbReference type="PROSITE" id="PS50893">
    <property type="entry name" value="ABC_TRANSPORTER_2"/>
    <property type="match status" value="1"/>
</dbReference>
<dbReference type="InterPro" id="IPR003593">
    <property type="entry name" value="AAA+_ATPase"/>
</dbReference>
<dbReference type="OrthoDB" id="9802264at2"/>
<keyword evidence="1" id="KW-0813">Transport</keyword>
<evidence type="ECO:0000256" key="2">
    <source>
        <dbReference type="ARBA" id="ARBA00022741"/>
    </source>
</evidence>
<dbReference type="InterPro" id="IPR003439">
    <property type="entry name" value="ABC_transporter-like_ATP-bd"/>
</dbReference>
<keyword evidence="2" id="KW-0547">Nucleotide-binding</keyword>
<dbReference type="SMART" id="SM00382">
    <property type="entry name" value="AAA"/>
    <property type="match status" value="1"/>
</dbReference>
<evidence type="ECO:0000256" key="1">
    <source>
        <dbReference type="ARBA" id="ARBA00022448"/>
    </source>
</evidence>